<dbReference type="EMBL" id="JANBVO010000038">
    <property type="protein sequence ID" value="KAJ9136699.1"/>
    <property type="molecule type" value="Genomic_DNA"/>
</dbReference>
<evidence type="ECO:0000256" key="1">
    <source>
        <dbReference type="SAM" id="SignalP"/>
    </source>
</evidence>
<sequence length="173" mass="19136">MKLSTIAGILGGLGRLTAAQVGVHACYCYDKTLTTVPDFNITEFAFHWDPTSQEDHYSFTWQFWSGVPSAQCSLVLPAATSDPVGSLVSPSSNCVVPDEPNIQVWFMVNQTWPEQVYTFTLRSHYINNAHICAECTHWGQHNITADQLTRTCNGGRVYSGPTSFSVDAAFWHG</sequence>
<feature type="chain" id="PRO_5041360957" description="AA1-like domain-containing protein" evidence="1">
    <location>
        <begin position="20"/>
        <end position="173"/>
    </location>
</feature>
<evidence type="ECO:0000313" key="2">
    <source>
        <dbReference type="EMBL" id="KAJ9136699.1"/>
    </source>
</evidence>
<keyword evidence="1" id="KW-0732">Signal</keyword>
<accession>A0AA38VJR7</accession>
<reference evidence="2" key="1">
    <citation type="submission" date="2022-07" db="EMBL/GenBank/DDBJ databases">
        <title>Fungi with potential for degradation of polypropylene.</title>
        <authorList>
            <person name="Gostincar C."/>
        </authorList>
    </citation>
    <scope>NUCLEOTIDE SEQUENCE</scope>
    <source>
        <strain evidence="2">EXF-13308</strain>
    </source>
</reference>
<proteinExistence type="predicted"/>
<gene>
    <name evidence="2" type="ORF">NKR23_g9617</name>
</gene>
<name>A0AA38VJR7_9PEZI</name>
<organism evidence="2 3">
    <name type="scientific">Pleurostoma richardsiae</name>
    <dbReference type="NCBI Taxonomy" id="41990"/>
    <lineage>
        <taxon>Eukaryota</taxon>
        <taxon>Fungi</taxon>
        <taxon>Dikarya</taxon>
        <taxon>Ascomycota</taxon>
        <taxon>Pezizomycotina</taxon>
        <taxon>Sordariomycetes</taxon>
        <taxon>Sordariomycetidae</taxon>
        <taxon>Calosphaeriales</taxon>
        <taxon>Pleurostomataceae</taxon>
        <taxon>Pleurostoma</taxon>
    </lineage>
</organism>
<protein>
    <recommendedName>
        <fullName evidence="4">AA1-like domain-containing protein</fullName>
    </recommendedName>
</protein>
<dbReference type="Proteomes" id="UP001174694">
    <property type="component" value="Unassembled WGS sequence"/>
</dbReference>
<feature type="signal peptide" evidence="1">
    <location>
        <begin position="1"/>
        <end position="19"/>
    </location>
</feature>
<dbReference type="AlphaFoldDB" id="A0AA38VJR7"/>
<keyword evidence="3" id="KW-1185">Reference proteome</keyword>
<evidence type="ECO:0000313" key="3">
    <source>
        <dbReference type="Proteomes" id="UP001174694"/>
    </source>
</evidence>
<evidence type="ECO:0008006" key="4">
    <source>
        <dbReference type="Google" id="ProtNLM"/>
    </source>
</evidence>
<comment type="caution">
    <text evidence="2">The sequence shown here is derived from an EMBL/GenBank/DDBJ whole genome shotgun (WGS) entry which is preliminary data.</text>
</comment>